<dbReference type="InterPro" id="IPR027417">
    <property type="entry name" value="P-loop_NTPase"/>
</dbReference>
<dbReference type="SUPFAM" id="SSF52540">
    <property type="entry name" value="P-loop containing nucleoside triphosphate hydrolases"/>
    <property type="match status" value="1"/>
</dbReference>
<evidence type="ECO:0000313" key="4">
    <source>
        <dbReference type="EMBL" id="OHA42491.1"/>
    </source>
</evidence>
<dbReference type="Proteomes" id="UP000177269">
    <property type="component" value="Unassembled WGS sequence"/>
</dbReference>
<dbReference type="Pfam" id="PF26449">
    <property type="entry name" value="DUF8128"/>
    <property type="match status" value="1"/>
</dbReference>
<dbReference type="Pfam" id="PF01935">
    <property type="entry name" value="DUF87"/>
    <property type="match status" value="1"/>
</dbReference>
<dbReference type="CDD" id="cd01127">
    <property type="entry name" value="TrwB_TraG_TraD_VirD4"/>
    <property type="match status" value="1"/>
</dbReference>
<evidence type="ECO:0000259" key="3">
    <source>
        <dbReference type="Pfam" id="PF26449"/>
    </source>
</evidence>
<protein>
    <recommendedName>
        <fullName evidence="6">TraD/TraG TraM recognition site domain-containing protein</fullName>
    </recommendedName>
</protein>
<dbReference type="Gene3D" id="3.40.50.300">
    <property type="entry name" value="P-loop containing nucleotide triphosphate hydrolases"/>
    <property type="match status" value="2"/>
</dbReference>
<evidence type="ECO:0000259" key="2">
    <source>
        <dbReference type="Pfam" id="PF01935"/>
    </source>
</evidence>
<evidence type="ECO:0000256" key="1">
    <source>
        <dbReference type="SAM" id="MobiDB-lite"/>
    </source>
</evidence>
<dbReference type="PANTHER" id="PTHR30121">
    <property type="entry name" value="UNCHARACTERIZED PROTEIN YJGR-RELATED"/>
    <property type="match status" value="1"/>
</dbReference>
<comment type="caution">
    <text evidence="4">The sequence shown here is derived from an EMBL/GenBank/DDBJ whole genome shotgun (WGS) entry which is preliminary data.</text>
</comment>
<organism evidence="4 5">
    <name type="scientific">Candidatus Taylorbacteria bacterium RIFCSPLOWO2_12_FULL_43_20</name>
    <dbReference type="NCBI Taxonomy" id="1802332"/>
    <lineage>
        <taxon>Bacteria</taxon>
        <taxon>Candidatus Tayloriibacteriota</taxon>
    </lineage>
</organism>
<feature type="region of interest" description="Disordered" evidence="1">
    <location>
        <begin position="28"/>
        <end position="47"/>
    </location>
</feature>
<dbReference type="PANTHER" id="PTHR30121:SF11">
    <property type="entry name" value="AAA+ ATPASE DOMAIN-CONTAINING PROTEIN"/>
    <property type="match status" value="1"/>
</dbReference>
<feature type="domain" description="DUF8128" evidence="3">
    <location>
        <begin position="162"/>
        <end position="471"/>
    </location>
</feature>
<dbReference type="InterPro" id="IPR058441">
    <property type="entry name" value="DUF8128"/>
</dbReference>
<name>A0A1G2P4J7_9BACT</name>
<proteinExistence type="predicted"/>
<evidence type="ECO:0000313" key="5">
    <source>
        <dbReference type="Proteomes" id="UP000177269"/>
    </source>
</evidence>
<dbReference type="AlphaFoldDB" id="A0A1G2P4J7"/>
<dbReference type="InterPro" id="IPR002789">
    <property type="entry name" value="HerA_central"/>
</dbReference>
<sequence length="919" mass="103890">MNETGFSKIDNKFSSPEEELDFLRAEVSRKESELNRQSETPSRDKIIAESLDRYKKTDAKDILHESYAMGSEDKNELRKKLDLSPEPHDDKISEFASILEAHGIKNALSALEELDNPHLMDDFDRFLVQYVKQDFEVKGVSKKDLFSRALQMTLYEIALPEKTSEEHPKTLKELVSSMEQFYAGMMAVGEKSDKGPSYFTLELAVENHSDEFIFYSAVPDSRRDLFEKQIMSIFPDARVTEKKDDYNIFDAEGVAVGSYAVSGNNPIFSLKTYEQFDYDPLNVLLNSFSKIDKDGEGAAVQIVFKPVGDMYMEKYKYALEQIQKGVKVKDAIDIPESLAGHLFKFAKEVAGDMKKDKEKETDIKDKHVDEIAVEDITQKISSPVAVANIRIMASSANEASALAILEDVHAAFNQFENSHGNKLIFKTLKKSKLRRLAKEFSFRLYSSDEKIPLSLKEITTIMHLPSTVIKSAPQLKISKASTAPAPMDLKEEGILMGVNRNRNSERKIYMAEEDRLRHFYTIGQTGTGKTTLLKNMIAQDIANGEGVCMIDPHGSDIDDVLASVPPERYDDVVYFDPSYTARPTALNMLEYDTRFPEQKTFVVNEMLSIFNKLFDMKTAGGPMFEQYFRNAVLLVMEDPTTGNTLLDVSKVLADKKFREMKLERSSNPIVSQFWKEVAEKAGGESALANIVPYITSKFDVFLSNDIMRPIIASEKSSFNFREIMDNKKILLVNLAKGRLGEINSNLLGLILVGKILMSALSRVDSFGKNLPPFYLYIDEFQNVTTSSISTILSEARKYKLALVIAHQFIAQLEDNIKDSVFGNVGSIASFRVGAEDAEYLEKQFAPVFAAKDLMNIDNRSFYLKMLSGGKTVKPFNVETIAPAYGERNSVEKMKELSYLRYGRDRERVEAEIMSKYNKS</sequence>
<dbReference type="EMBL" id="MHSK01000011">
    <property type="protein sequence ID" value="OHA42491.1"/>
    <property type="molecule type" value="Genomic_DNA"/>
</dbReference>
<feature type="domain" description="Helicase HerA central" evidence="2">
    <location>
        <begin position="516"/>
        <end position="633"/>
    </location>
</feature>
<dbReference type="InterPro" id="IPR051162">
    <property type="entry name" value="T4SS_component"/>
</dbReference>
<gene>
    <name evidence="4" type="ORF">A3G52_04770</name>
</gene>
<evidence type="ECO:0008006" key="6">
    <source>
        <dbReference type="Google" id="ProtNLM"/>
    </source>
</evidence>
<accession>A0A1G2P4J7</accession>
<reference evidence="4 5" key="1">
    <citation type="journal article" date="2016" name="Nat. Commun.">
        <title>Thousands of microbial genomes shed light on interconnected biogeochemical processes in an aquifer system.</title>
        <authorList>
            <person name="Anantharaman K."/>
            <person name="Brown C.T."/>
            <person name="Hug L.A."/>
            <person name="Sharon I."/>
            <person name="Castelle C.J."/>
            <person name="Probst A.J."/>
            <person name="Thomas B.C."/>
            <person name="Singh A."/>
            <person name="Wilkins M.J."/>
            <person name="Karaoz U."/>
            <person name="Brodie E.L."/>
            <person name="Williams K.H."/>
            <person name="Hubbard S.S."/>
            <person name="Banfield J.F."/>
        </authorList>
    </citation>
    <scope>NUCLEOTIDE SEQUENCE [LARGE SCALE GENOMIC DNA]</scope>
</reference>